<dbReference type="PANTHER" id="PTHR43133:SF51">
    <property type="entry name" value="RNA POLYMERASE SIGMA FACTOR"/>
    <property type="match status" value="1"/>
</dbReference>
<dbReference type="AlphaFoldDB" id="A0A926I2F1"/>
<evidence type="ECO:0000256" key="1">
    <source>
        <dbReference type="ARBA" id="ARBA00010641"/>
    </source>
</evidence>
<dbReference type="InterPro" id="IPR007627">
    <property type="entry name" value="RNA_pol_sigma70_r2"/>
</dbReference>
<keyword evidence="3" id="KW-0731">Sigma factor</keyword>
<evidence type="ECO:0000259" key="6">
    <source>
        <dbReference type="Pfam" id="PF08281"/>
    </source>
</evidence>
<comment type="caution">
    <text evidence="7">The sequence shown here is derived from an EMBL/GenBank/DDBJ whole genome shotgun (WGS) entry which is preliminary data.</text>
</comment>
<feature type="domain" description="RNA polymerase sigma factor 70 region 4 type 2" evidence="6">
    <location>
        <begin position="101"/>
        <end position="151"/>
    </location>
</feature>
<keyword evidence="4" id="KW-0804">Transcription</keyword>
<dbReference type="SUPFAM" id="SSF88659">
    <property type="entry name" value="Sigma3 and sigma4 domains of RNA polymerase sigma factors"/>
    <property type="match status" value="1"/>
</dbReference>
<evidence type="ECO:0000313" key="7">
    <source>
        <dbReference type="EMBL" id="MBC8559498.1"/>
    </source>
</evidence>
<dbReference type="InterPro" id="IPR036388">
    <property type="entry name" value="WH-like_DNA-bd_sf"/>
</dbReference>
<dbReference type="CDD" id="cd06171">
    <property type="entry name" value="Sigma70_r4"/>
    <property type="match status" value="1"/>
</dbReference>
<dbReference type="GO" id="GO:0006352">
    <property type="term" value="P:DNA-templated transcription initiation"/>
    <property type="evidence" value="ECO:0007669"/>
    <property type="project" value="InterPro"/>
</dbReference>
<dbReference type="Pfam" id="PF08281">
    <property type="entry name" value="Sigma70_r4_2"/>
    <property type="match status" value="1"/>
</dbReference>
<comment type="similarity">
    <text evidence="1">Belongs to the sigma-70 factor family. ECF subfamily.</text>
</comment>
<dbReference type="InterPro" id="IPR014284">
    <property type="entry name" value="RNA_pol_sigma-70_dom"/>
</dbReference>
<dbReference type="SUPFAM" id="SSF88946">
    <property type="entry name" value="Sigma2 domain of RNA polymerase sigma factors"/>
    <property type="match status" value="1"/>
</dbReference>
<gene>
    <name evidence="7" type="ORF">H8710_05360</name>
</gene>
<organism evidence="7 8">
    <name type="scientific">Fumia xinanensis</name>
    <dbReference type="NCBI Taxonomy" id="2763659"/>
    <lineage>
        <taxon>Bacteria</taxon>
        <taxon>Bacillati</taxon>
        <taxon>Bacillota</taxon>
        <taxon>Clostridia</taxon>
        <taxon>Eubacteriales</taxon>
        <taxon>Oscillospiraceae</taxon>
        <taxon>Fumia</taxon>
    </lineage>
</organism>
<sequence>MTERSKMDEIISRYADMVYRIALNNMKTRHDADDVFQEVFLRCVKCGRKKGDFESEEHLKAWLIRVTINCCNKFWSSGWRRHVVFGEEPSKLFEFPEENGIHEAMTSLPPKYRNVLHLFYFEDMAVKDIAEVLKVKEPAVRMQLTRGRAMLREKLKGEMLE</sequence>
<dbReference type="EMBL" id="JACRSV010000001">
    <property type="protein sequence ID" value="MBC8559498.1"/>
    <property type="molecule type" value="Genomic_DNA"/>
</dbReference>
<dbReference type="GO" id="GO:0016987">
    <property type="term" value="F:sigma factor activity"/>
    <property type="evidence" value="ECO:0007669"/>
    <property type="project" value="UniProtKB-KW"/>
</dbReference>
<evidence type="ECO:0000259" key="5">
    <source>
        <dbReference type="Pfam" id="PF04542"/>
    </source>
</evidence>
<dbReference type="InterPro" id="IPR039425">
    <property type="entry name" value="RNA_pol_sigma-70-like"/>
</dbReference>
<dbReference type="InterPro" id="IPR013249">
    <property type="entry name" value="RNA_pol_sigma70_r4_t2"/>
</dbReference>
<dbReference type="GO" id="GO:0003677">
    <property type="term" value="F:DNA binding"/>
    <property type="evidence" value="ECO:0007669"/>
    <property type="project" value="InterPro"/>
</dbReference>
<dbReference type="Gene3D" id="1.10.1740.10">
    <property type="match status" value="1"/>
</dbReference>
<keyword evidence="8" id="KW-1185">Reference proteome</keyword>
<dbReference type="InterPro" id="IPR013324">
    <property type="entry name" value="RNA_pol_sigma_r3/r4-like"/>
</dbReference>
<evidence type="ECO:0000313" key="8">
    <source>
        <dbReference type="Proteomes" id="UP000610760"/>
    </source>
</evidence>
<name>A0A926I2F1_9FIRM</name>
<protein>
    <submittedName>
        <fullName evidence="7">Sigma-70 family RNA polymerase sigma factor</fullName>
    </submittedName>
</protein>
<dbReference type="RefSeq" id="WP_249294391.1">
    <property type="nucleotide sequence ID" value="NZ_JACRSV010000001.1"/>
</dbReference>
<dbReference type="Pfam" id="PF04542">
    <property type="entry name" value="Sigma70_r2"/>
    <property type="match status" value="1"/>
</dbReference>
<evidence type="ECO:0000256" key="3">
    <source>
        <dbReference type="ARBA" id="ARBA00023082"/>
    </source>
</evidence>
<feature type="domain" description="RNA polymerase sigma-70 region 2" evidence="5">
    <location>
        <begin position="11"/>
        <end position="80"/>
    </location>
</feature>
<dbReference type="Gene3D" id="1.10.10.10">
    <property type="entry name" value="Winged helix-like DNA-binding domain superfamily/Winged helix DNA-binding domain"/>
    <property type="match status" value="1"/>
</dbReference>
<dbReference type="InterPro" id="IPR013325">
    <property type="entry name" value="RNA_pol_sigma_r2"/>
</dbReference>
<dbReference type="Proteomes" id="UP000610760">
    <property type="component" value="Unassembled WGS sequence"/>
</dbReference>
<proteinExistence type="inferred from homology"/>
<keyword evidence="2" id="KW-0805">Transcription regulation</keyword>
<evidence type="ECO:0000256" key="2">
    <source>
        <dbReference type="ARBA" id="ARBA00023015"/>
    </source>
</evidence>
<dbReference type="NCBIfam" id="TIGR02937">
    <property type="entry name" value="sigma70-ECF"/>
    <property type="match status" value="1"/>
</dbReference>
<accession>A0A926I2F1</accession>
<evidence type="ECO:0000256" key="4">
    <source>
        <dbReference type="ARBA" id="ARBA00023163"/>
    </source>
</evidence>
<reference evidence="7" key="1">
    <citation type="submission" date="2020-08" db="EMBL/GenBank/DDBJ databases">
        <title>Genome public.</title>
        <authorList>
            <person name="Liu C."/>
            <person name="Sun Q."/>
        </authorList>
    </citation>
    <scope>NUCLEOTIDE SEQUENCE</scope>
    <source>
        <strain evidence="7">NSJ-33</strain>
    </source>
</reference>
<dbReference type="PANTHER" id="PTHR43133">
    <property type="entry name" value="RNA POLYMERASE ECF-TYPE SIGMA FACTO"/>
    <property type="match status" value="1"/>
</dbReference>